<dbReference type="EMBL" id="BSUK01000001">
    <property type="protein sequence ID" value="GMA22600.1"/>
    <property type="molecule type" value="Genomic_DNA"/>
</dbReference>
<dbReference type="InterPro" id="IPR025161">
    <property type="entry name" value="IS402-like_dom"/>
</dbReference>
<keyword evidence="10" id="KW-1185">Reference proteome</keyword>
<dbReference type="Pfam" id="PF13340">
    <property type="entry name" value="DUF4096"/>
    <property type="match status" value="1"/>
</dbReference>
<evidence type="ECO:0000313" key="8">
    <source>
        <dbReference type="EMBL" id="GMA25741.1"/>
    </source>
</evidence>
<protein>
    <submittedName>
        <fullName evidence="4">DDE transposase</fullName>
    </submittedName>
</protein>
<evidence type="ECO:0000259" key="3">
    <source>
        <dbReference type="Pfam" id="PF13340"/>
    </source>
</evidence>
<evidence type="ECO:0000313" key="5">
    <source>
        <dbReference type="EMBL" id="GMA23257.1"/>
    </source>
</evidence>
<dbReference type="EMBL" id="BSUK01000001">
    <property type="protein sequence ID" value="GMA23826.1"/>
    <property type="molecule type" value="Genomic_DNA"/>
</dbReference>
<evidence type="ECO:0000313" key="9">
    <source>
        <dbReference type="EMBL" id="GMA25836.1"/>
    </source>
</evidence>
<dbReference type="NCBIfam" id="NF033580">
    <property type="entry name" value="transpos_IS5_3"/>
    <property type="match status" value="1"/>
</dbReference>
<reference evidence="10" key="2">
    <citation type="journal article" date="2019" name="Int. J. Syst. Evol. Microbiol.">
        <title>The Global Catalogue of Microorganisms (GCM) 10K type strain sequencing project: providing services to taxonomists for standard genome sequencing and annotation.</title>
        <authorList>
            <consortium name="The Broad Institute Genomics Platform"/>
            <consortium name="The Broad Institute Genome Sequencing Center for Infectious Disease"/>
            <person name="Wu L."/>
            <person name="Ma J."/>
        </authorList>
    </citation>
    <scope>NUCLEOTIDE SEQUENCE [LARGE SCALE GENOMIC DNA]</scope>
    <source>
        <strain evidence="10">NBRC 106348</strain>
    </source>
</reference>
<evidence type="ECO:0000313" key="10">
    <source>
        <dbReference type="Proteomes" id="UP001157091"/>
    </source>
</evidence>
<gene>
    <name evidence="4" type="ORF">GCM10025864_03590</name>
    <name evidence="5" type="ORF">GCM10025864_10160</name>
    <name evidence="6" type="ORF">GCM10025864_11950</name>
    <name evidence="7" type="ORF">GCM10025864_15850</name>
    <name evidence="8" type="ORF">GCM10025864_35000</name>
    <name evidence="9" type="ORF">GCM10025864_35950</name>
</gene>
<evidence type="ECO:0000259" key="2">
    <source>
        <dbReference type="Pfam" id="PF01609"/>
    </source>
</evidence>
<evidence type="ECO:0000313" key="7">
    <source>
        <dbReference type="EMBL" id="GMA23826.1"/>
    </source>
</evidence>
<reference evidence="4" key="3">
    <citation type="submission" date="2023-02" db="EMBL/GenBank/DDBJ databases">
        <authorList>
            <person name="Sun Q."/>
            <person name="Mori K."/>
        </authorList>
    </citation>
    <scope>NUCLEOTIDE SEQUENCE</scope>
    <source>
        <strain evidence="4">NBRC 106348</strain>
    </source>
</reference>
<feature type="domain" description="Transposase IS4-like" evidence="2">
    <location>
        <begin position="111"/>
        <end position="288"/>
    </location>
</feature>
<dbReference type="InterPro" id="IPR002559">
    <property type="entry name" value="Transposase_11"/>
</dbReference>
<evidence type="ECO:0000313" key="4">
    <source>
        <dbReference type="EMBL" id="GMA22600.1"/>
    </source>
</evidence>
<dbReference type="EMBL" id="BSUK01000001">
    <property type="protein sequence ID" value="GMA25836.1"/>
    <property type="molecule type" value="Genomic_DNA"/>
</dbReference>
<dbReference type="PANTHER" id="PTHR30007">
    <property type="entry name" value="PHP DOMAIN PROTEIN"/>
    <property type="match status" value="1"/>
</dbReference>
<name>A0ABQ6HVT6_9MICO</name>
<reference evidence="4" key="1">
    <citation type="journal article" date="2014" name="Int. J. Syst. Evol. Microbiol.">
        <title>Complete genome of a new Firmicutes species belonging to the dominant human colonic microbiota ('Ruminococcus bicirculans') reveals two chromosomes and a selective capacity to utilize plant glucans.</title>
        <authorList>
            <consortium name="NISC Comparative Sequencing Program"/>
            <person name="Wegmann U."/>
            <person name="Louis P."/>
            <person name="Goesmann A."/>
            <person name="Henrissat B."/>
            <person name="Duncan S.H."/>
            <person name="Flint H.J."/>
        </authorList>
    </citation>
    <scope>NUCLEOTIDE SEQUENCE</scope>
    <source>
        <strain evidence="4">NBRC 106348</strain>
    </source>
</reference>
<sequence>MTCGFVMIEVVGDGPGRHDLSDEAWAVLAPLLPVRARGRKARFLRRQIDGIRFRVRTGCPWRDVPGDRYGPWGSCYRRFRDWQRDGTWGQVIDRLRTISDGAGLIGWDLNIDSTIARAHQHAAGARRDPQAQTEPPGAEPVDHGLGRSRGGWTTKVHAAAEQGQKLMGMVVTAGHRGDSPQFAPVLATVKVARPGGVGRPRTRPDRVRADRAYTSATNRALLRARGIAATIPEKVDQQANRKKKGSAGGRPPKVDFTDYKLRSAVECMFNRLKRWRAVATRFDKLQVRYETTVTVAAIDDWVAAIVRAA</sequence>
<evidence type="ECO:0000256" key="1">
    <source>
        <dbReference type="SAM" id="MobiDB-lite"/>
    </source>
</evidence>
<dbReference type="Pfam" id="PF01609">
    <property type="entry name" value="DDE_Tnp_1"/>
    <property type="match status" value="1"/>
</dbReference>
<dbReference type="EMBL" id="BSUK01000001">
    <property type="protein sequence ID" value="GMA25741.1"/>
    <property type="molecule type" value="Genomic_DNA"/>
</dbReference>
<evidence type="ECO:0000313" key="6">
    <source>
        <dbReference type="EMBL" id="GMA23436.1"/>
    </source>
</evidence>
<dbReference type="EMBL" id="BSUK01000001">
    <property type="protein sequence ID" value="GMA23436.1"/>
    <property type="molecule type" value="Genomic_DNA"/>
</dbReference>
<accession>A0ABQ6HVT6</accession>
<proteinExistence type="predicted"/>
<dbReference type="Proteomes" id="UP001157091">
    <property type="component" value="Unassembled WGS sequence"/>
</dbReference>
<dbReference type="PANTHER" id="PTHR30007:SF1">
    <property type="entry name" value="BLR1914 PROTEIN"/>
    <property type="match status" value="1"/>
</dbReference>
<comment type="caution">
    <text evidence="4">The sequence shown here is derived from an EMBL/GenBank/DDBJ whole genome shotgun (WGS) entry which is preliminary data.</text>
</comment>
<organism evidence="4 10">
    <name type="scientific">Luteimicrobium album</name>
    <dbReference type="NCBI Taxonomy" id="1054550"/>
    <lineage>
        <taxon>Bacteria</taxon>
        <taxon>Bacillati</taxon>
        <taxon>Actinomycetota</taxon>
        <taxon>Actinomycetes</taxon>
        <taxon>Micrococcales</taxon>
        <taxon>Luteimicrobium</taxon>
    </lineage>
</organism>
<dbReference type="EMBL" id="BSUK01000001">
    <property type="protein sequence ID" value="GMA23257.1"/>
    <property type="molecule type" value="Genomic_DNA"/>
</dbReference>
<feature type="domain" description="Insertion element IS402-like" evidence="3">
    <location>
        <begin position="20"/>
        <end position="91"/>
    </location>
</feature>
<feature type="region of interest" description="Disordered" evidence="1">
    <location>
        <begin position="120"/>
        <end position="150"/>
    </location>
</feature>